<evidence type="ECO:0008006" key="4">
    <source>
        <dbReference type="Google" id="ProtNLM"/>
    </source>
</evidence>
<accession>A0A511JDC2</accession>
<organism evidence="2 3">
    <name type="scientific">Cellulomonas composti</name>
    <dbReference type="NCBI Taxonomy" id="266130"/>
    <lineage>
        <taxon>Bacteria</taxon>
        <taxon>Bacillati</taxon>
        <taxon>Actinomycetota</taxon>
        <taxon>Actinomycetes</taxon>
        <taxon>Micrococcales</taxon>
        <taxon>Cellulomonadaceae</taxon>
        <taxon>Cellulomonas</taxon>
    </lineage>
</organism>
<feature type="chain" id="PRO_5038557953" description="Peptidoglycan binding-like domain-containing protein" evidence="1">
    <location>
        <begin position="18"/>
        <end position="337"/>
    </location>
</feature>
<dbReference type="Gene3D" id="1.10.101.10">
    <property type="entry name" value="PGBD-like superfamily/PGBD"/>
    <property type="match status" value="1"/>
</dbReference>
<dbReference type="SUPFAM" id="SSF47090">
    <property type="entry name" value="PGBD-like"/>
    <property type="match status" value="1"/>
</dbReference>
<comment type="caution">
    <text evidence="2">The sequence shown here is derived from an EMBL/GenBank/DDBJ whole genome shotgun (WGS) entry which is preliminary data.</text>
</comment>
<feature type="signal peptide" evidence="1">
    <location>
        <begin position="1"/>
        <end position="17"/>
    </location>
</feature>
<dbReference type="InterPro" id="IPR036366">
    <property type="entry name" value="PGBDSf"/>
</dbReference>
<reference evidence="2 3" key="1">
    <citation type="submission" date="2019-07" db="EMBL/GenBank/DDBJ databases">
        <title>Whole genome shotgun sequence of Cellulomonas composti NBRC 100758.</title>
        <authorList>
            <person name="Hosoyama A."/>
            <person name="Uohara A."/>
            <person name="Ohji S."/>
            <person name="Ichikawa N."/>
        </authorList>
    </citation>
    <scope>NUCLEOTIDE SEQUENCE [LARGE SCALE GENOMIC DNA]</scope>
    <source>
        <strain evidence="2 3">NBRC 100758</strain>
    </source>
</reference>
<proteinExistence type="predicted"/>
<dbReference type="EMBL" id="BJWG01000013">
    <property type="protein sequence ID" value="GEL95974.1"/>
    <property type="molecule type" value="Genomic_DNA"/>
</dbReference>
<protein>
    <recommendedName>
        <fullName evidence="4">Peptidoglycan binding-like domain-containing protein</fullName>
    </recommendedName>
</protein>
<gene>
    <name evidence="2" type="ORF">CCO02nite_26320</name>
</gene>
<keyword evidence="3" id="KW-1185">Reference proteome</keyword>
<evidence type="ECO:0000313" key="3">
    <source>
        <dbReference type="Proteomes" id="UP000321720"/>
    </source>
</evidence>
<dbReference type="Proteomes" id="UP000321720">
    <property type="component" value="Unassembled WGS sequence"/>
</dbReference>
<sequence length="337" mass="33800">MAGTALGVVVVAGIAWAPSAVPGSLAAGPAVTAAPVTYEDYDDARETPFTFVTSPSEDVELRRAGTVTSVDCAAGGTLTSGDVPVTVDAAPVVALHTEYPVWRDLAPGDSGPDVAAVQAELVRLGYDAGTSAVVDVTTSAAVHEFLTDRGAPASDAALTRDTVVWLPEPSLVVTRCALEVADVVEAGDTLLTTGGVLVALEPAVLVDGLAPGARTARFDDVAAPVDEDGRVTDAAFLAAVSSSPEYAFAANQQDTVPELAFTTALTTPLRAAAVPAGALFGIDGSSACLASDGVPRRVTIVSSSLGSTFVTFDDGAAPTSVDLQVPADRTAAGATCT</sequence>
<keyword evidence="1" id="KW-0732">Signal</keyword>
<dbReference type="AlphaFoldDB" id="A0A511JDC2"/>
<evidence type="ECO:0000256" key="1">
    <source>
        <dbReference type="SAM" id="SignalP"/>
    </source>
</evidence>
<evidence type="ECO:0000313" key="2">
    <source>
        <dbReference type="EMBL" id="GEL95974.1"/>
    </source>
</evidence>
<dbReference type="InterPro" id="IPR036365">
    <property type="entry name" value="PGBD-like_sf"/>
</dbReference>
<name>A0A511JDC2_9CELL</name>